<keyword evidence="3 7" id="KW-0862">Zinc</keyword>
<organism evidence="8 9">
    <name type="scientific">Candidatus Phycosocius bacilliformis</name>
    <dbReference type="NCBI Taxonomy" id="1445552"/>
    <lineage>
        <taxon>Bacteria</taxon>
        <taxon>Pseudomonadati</taxon>
        <taxon>Pseudomonadota</taxon>
        <taxon>Alphaproteobacteria</taxon>
        <taxon>Caulobacterales</taxon>
        <taxon>Caulobacterales incertae sedis</taxon>
        <taxon>Candidatus Phycosocius</taxon>
    </lineage>
</organism>
<dbReference type="Gene3D" id="1.10.10.10">
    <property type="entry name" value="Winged helix-like DNA-binding domain superfamily/Winged helix DNA-binding domain"/>
    <property type="match status" value="1"/>
</dbReference>
<gene>
    <name evidence="8" type="primary">zur</name>
    <name evidence="8" type="ORF">PbB2_01423</name>
</gene>
<dbReference type="GO" id="GO:0008270">
    <property type="term" value="F:zinc ion binding"/>
    <property type="evidence" value="ECO:0007669"/>
    <property type="project" value="TreeGrafter"/>
</dbReference>
<evidence type="ECO:0000313" key="9">
    <source>
        <dbReference type="Proteomes" id="UP000245086"/>
    </source>
</evidence>
<dbReference type="GO" id="GO:0045892">
    <property type="term" value="P:negative regulation of DNA-templated transcription"/>
    <property type="evidence" value="ECO:0007669"/>
    <property type="project" value="TreeGrafter"/>
</dbReference>
<keyword evidence="9" id="KW-1185">Reference proteome</keyword>
<dbReference type="InterPro" id="IPR036388">
    <property type="entry name" value="WH-like_DNA-bd_sf"/>
</dbReference>
<dbReference type="InterPro" id="IPR043135">
    <property type="entry name" value="Fur_C"/>
</dbReference>
<evidence type="ECO:0000313" key="8">
    <source>
        <dbReference type="EMBL" id="GBF57754.1"/>
    </source>
</evidence>
<dbReference type="InterPro" id="IPR002481">
    <property type="entry name" value="FUR"/>
</dbReference>
<evidence type="ECO:0000256" key="7">
    <source>
        <dbReference type="PIRSR" id="PIRSR602481-1"/>
    </source>
</evidence>
<keyword evidence="7" id="KW-0479">Metal-binding</keyword>
<protein>
    <submittedName>
        <fullName evidence="8">Zinc uptake regulation protein</fullName>
    </submittedName>
</protein>
<comment type="cofactor">
    <cofactor evidence="7">
        <name>Zn(2+)</name>
        <dbReference type="ChEBI" id="CHEBI:29105"/>
    </cofactor>
    <text evidence="7">Binds 1 zinc ion per subunit.</text>
</comment>
<dbReference type="PANTHER" id="PTHR33202:SF6">
    <property type="entry name" value="ZINC UPTAKE REGULATION PROTEIN"/>
    <property type="match status" value="1"/>
</dbReference>
<feature type="binding site" evidence="7">
    <location>
        <position position="97"/>
    </location>
    <ligand>
        <name>Zn(2+)</name>
        <dbReference type="ChEBI" id="CHEBI:29105"/>
    </ligand>
</feature>
<dbReference type="GO" id="GO:1900376">
    <property type="term" value="P:regulation of secondary metabolite biosynthetic process"/>
    <property type="evidence" value="ECO:0007669"/>
    <property type="project" value="TreeGrafter"/>
</dbReference>
<feature type="binding site" evidence="7">
    <location>
        <position position="137"/>
    </location>
    <ligand>
        <name>Zn(2+)</name>
        <dbReference type="ChEBI" id="CHEBI:29105"/>
    </ligand>
</feature>
<reference evidence="8 9" key="1">
    <citation type="journal article" date="2018" name="Genome Announc.">
        <title>Draft Genome Sequence of "Candidatus Phycosocius bacilliformis," an Alphaproteobacterial Ectosymbiont of the Hydrocarbon-Producing Green Alga Botryococcus braunii.</title>
        <authorList>
            <person name="Tanabe Y."/>
            <person name="Yamaguchi H."/>
            <person name="Watanabe M.M."/>
        </authorList>
    </citation>
    <scope>NUCLEOTIDE SEQUENCE [LARGE SCALE GENOMIC DNA]</scope>
    <source>
        <strain evidence="8 9">BOTRYCO-2</strain>
    </source>
</reference>
<sequence>MHDLIREAEALCQRAGMTLTAPRRRVLEILAASDTPMKAYDLISKAGEDGRATKPPTVYRALDFLCQLGLVHRIEQDATFVACNHAGHTQPVALFVCNSCLKATEVAYDDVAQMLESAALTRGFQLQRLVIEGRGQCQDCALAA</sequence>
<name>A0A2P2E9P1_9PROT</name>
<keyword evidence="6" id="KW-0804">Transcription</keyword>
<dbReference type="PANTHER" id="PTHR33202">
    <property type="entry name" value="ZINC UPTAKE REGULATION PROTEIN"/>
    <property type="match status" value="1"/>
</dbReference>
<feature type="binding site" evidence="7">
    <location>
        <position position="100"/>
    </location>
    <ligand>
        <name>Zn(2+)</name>
        <dbReference type="ChEBI" id="CHEBI:29105"/>
    </ligand>
</feature>
<comment type="caution">
    <text evidence="8">The sequence shown here is derived from an EMBL/GenBank/DDBJ whole genome shotgun (WGS) entry which is preliminary data.</text>
</comment>
<keyword evidence="5" id="KW-0238">DNA-binding</keyword>
<accession>A0A2P2E9P1</accession>
<evidence type="ECO:0000256" key="3">
    <source>
        <dbReference type="ARBA" id="ARBA00022833"/>
    </source>
</evidence>
<evidence type="ECO:0000256" key="6">
    <source>
        <dbReference type="ARBA" id="ARBA00023163"/>
    </source>
</evidence>
<dbReference type="GO" id="GO:0003700">
    <property type="term" value="F:DNA-binding transcription factor activity"/>
    <property type="evidence" value="ECO:0007669"/>
    <property type="project" value="InterPro"/>
</dbReference>
<keyword evidence="2" id="KW-0678">Repressor</keyword>
<comment type="similarity">
    <text evidence="1">Belongs to the Fur family.</text>
</comment>
<proteinExistence type="inferred from homology"/>
<dbReference type="SUPFAM" id="SSF46785">
    <property type="entry name" value="Winged helix' DNA-binding domain"/>
    <property type="match status" value="1"/>
</dbReference>
<dbReference type="Gene3D" id="3.30.1490.190">
    <property type="match status" value="1"/>
</dbReference>
<dbReference type="GO" id="GO:0005829">
    <property type="term" value="C:cytosol"/>
    <property type="evidence" value="ECO:0007669"/>
    <property type="project" value="TreeGrafter"/>
</dbReference>
<evidence type="ECO:0000256" key="1">
    <source>
        <dbReference type="ARBA" id="ARBA00007957"/>
    </source>
</evidence>
<dbReference type="Proteomes" id="UP000245086">
    <property type="component" value="Unassembled WGS sequence"/>
</dbReference>
<dbReference type="Pfam" id="PF01475">
    <property type="entry name" value="FUR"/>
    <property type="match status" value="1"/>
</dbReference>
<dbReference type="RefSeq" id="WP_192576217.1">
    <property type="nucleotide sequence ID" value="NZ_BFBR01000003.1"/>
</dbReference>
<evidence type="ECO:0000256" key="4">
    <source>
        <dbReference type="ARBA" id="ARBA00023015"/>
    </source>
</evidence>
<dbReference type="InterPro" id="IPR036390">
    <property type="entry name" value="WH_DNA-bd_sf"/>
</dbReference>
<evidence type="ECO:0000256" key="5">
    <source>
        <dbReference type="ARBA" id="ARBA00023125"/>
    </source>
</evidence>
<dbReference type="GO" id="GO:0000976">
    <property type="term" value="F:transcription cis-regulatory region binding"/>
    <property type="evidence" value="ECO:0007669"/>
    <property type="project" value="TreeGrafter"/>
</dbReference>
<evidence type="ECO:0000256" key="2">
    <source>
        <dbReference type="ARBA" id="ARBA00022491"/>
    </source>
</evidence>
<keyword evidence="4" id="KW-0805">Transcription regulation</keyword>
<feature type="binding site" evidence="7">
    <location>
        <position position="140"/>
    </location>
    <ligand>
        <name>Zn(2+)</name>
        <dbReference type="ChEBI" id="CHEBI:29105"/>
    </ligand>
</feature>
<dbReference type="EMBL" id="BFBR01000003">
    <property type="protein sequence ID" value="GBF57754.1"/>
    <property type="molecule type" value="Genomic_DNA"/>
</dbReference>
<dbReference type="AlphaFoldDB" id="A0A2P2E9P1"/>